<dbReference type="Proteomes" id="UP000250321">
    <property type="component" value="Unassembled WGS sequence"/>
</dbReference>
<accession>A0A314ZR29</accession>
<evidence type="ECO:0000256" key="2">
    <source>
        <dbReference type="ARBA" id="ARBA00022741"/>
    </source>
</evidence>
<dbReference type="OrthoDB" id="271303at2759"/>
<evidence type="ECO:0000256" key="3">
    <source>
        <dbReference type="ARBA" id="ARBA00022777"/>
    </source>
</evidence>
<dbReference type="EMBL" id="PJQY01000006">
    <property type="protein sequence ID" value="PQQ21699.1"/>
    <property type="molecule type" value="Genomic_DNA"/>
</dbReference>
<dbReference type="InterPro" id="IPR052203">
    <property type="entry name" value="GHMP_Kinase-Related"/>
</dbReference>
<gene>
    <name evidence="6" type="ORF">Pyn_38250</name>
</gene>
<evidence type="ECO:0000313" key="7">
    <source>
        <dbReference type="Proteomes" id="UP000250321"/>
    </source>
</evidence>
<reference evidence="6 7" key="1">
    <citation type="submission" date="2018-02" db="EMBL/GenBank/DDBJ databases">
        <title>Draft genome of wild Prunus yedoensis var. nudiflora.</title>
        <authorList>
            <person name="Baek S."/>
            <person name="Kim J.-H."/>
            <person name="Choi K."/>
            <person name="Kim G.-B."/>
            <person name="Cho A."/>
            <person name="Jang H."/>
            <person name="Shin C.-H."/>
            <person name="Yu H.-J."/>
            <person name="Mun J.-H."/>
        </authorList>
    </citation>
    <scope>NUCLEOTIDE SEQUENCE [LARGE SCALE GENOMIC DNA]</scope>
    <source>
        <strain evidence="7">cv. Jeju island</strain>
        <tissue evidence="6">Leaf</tissue>
    </source>
</reference>
<evidence type="ECO:0000259" key="5">
    <source>
        <dbReference type="Pfam" id="PF07959"/>
    </source>
</evidence>
<keyword evidence="2" id="KW-0547">Nucleotide-binding</keyword>
<sequence length="358" mass="39166">METSRVSRSRQKADVAGVLRKSWYHLRLSVRHPTRVPTWDAIVLTAASPEQAQLYEWQLTRAKRVGRIAASTITLAVPDPDGQRIGSGAATLHAIHALAKHYRAVGPHSEVATTSNGSSGFSESHRSPEDEVDDDDLSQMVSFIAKRHILLLHAGGDSKRVPWANPMGKVFLPLPYLAADDPDGPVPLLFDHILAIASYARQAFKNEGGIFTMTGDVLPCFDASNMVLPEDTSCIITVPITLDIASNHGVVVASNSRNVERSYTVSLVDNLLQKPSLEELVKNNAILDDGRTLLDTGIIAVRGKGWEELVALACSCQPMISELLKSGKEMSLYEDLVAAWVPAKHDWLRLRPSGKTRR</sequence>
<evidence type="ECO:0000313" key="6">
    <source>
        <dbReference type="EMBL" id="PQQ21699.1"/>
    </source>
</evidence>
<keyword evidence="3 6" id="KW-0418">Kinase</keyword>
<organism evidence="6 7">
    <name type="scientific">Prunus yedoensis var. nudiflora</name>
    <dbReference type="NCBI Taxonomy" id="2094558"/>
    <lineage>
        <taxon>Eukaryota</taxon>
        <taxon>Viridiplantae</taxon>
        <taxon>Streptophyta</taxon>
        <taxon>Embryophyta</taxon>
        <taxon>Tracheophyta</taxon>
        <taxon>Spermatophyta</taxon>
        <taxon>Magnoliopsida</taxon>
        <taxon>eudicotyledons</taxon>
        <taxon>Gunneridae</taxon>
        <taxon>Pentapetalae</taxon>
        <taxon>rosids</taxon>
        <taxon>fabids</taxon>
        <taxon>Rosales</taxon>
        <taxon>Rosaceae</taxon>
        <taxon>Amygdaloideae</taxon>
        <taxon>Amygdaleae</taxon>
        <taxon>Prunus</taxon>
    </lineage>
</organism>
<comment type="caution">
    <text evidence="6">The sequence shown here is derived from an EMBL/GenBank/DDBJ whole genome shotgun (WGS) entry which is preliminary data.</text>
</comment>
<dbReference type="Pfam" id="PF07959">
    <property type="entry name" value="Fucose_pyrophosphorylase"/>
    <property type="match status" value="1"/>
</dbReference>
<evidence type="ECO:0000256" key="4">
    <source>
        <dbReference type="SAM" id="MobiDB-lite"/>
    </source>
</evidence>
<feature type="domain" description="GDP-fucose pyrophosphorylase" evidence="5">
    <location>
        <begin position="144"/>
        <end position="349"/>
    </location>
</feature>
<feature type="region of interest" description="Disordered" evidence="4">
    <location>
        <begin position="109"/>
        <end position="133"/>
    </location>
</feature>
<feature type="compositionally biased region" description="Polar residues" evidence="4">
    <location>
        <begin position="111"/>
        <end position="122"/>
    </location>
</feature>
<dbReference type="PANTHER" id="PTHR32463">
    <property type="entry name" value="L-FUCOSE KINASE"/>
    <property type="match status" value="1"/>
</dbReference>
<dbReference type="AlphaFoldDB" id="A0A314ZR29"/>
<dbReference type="GO" id="GO:0042352">
    <property type="term" value="P:GDP-L-fucose salvage"/>
    <property type="evidence" value="ECO:0007669"/>
    <property type="project" value="TreeGrafter"/>
</dbReference>
<name>A0A314ZR29_PRUYE</name>
<proteinExistence type="predicted"/>
<dbReference type="STRING" id="2094558.A0A314ZR29"/>
<dbReference type="InterPro" id="IPR012887">
    <property type="entry name" value="GDP_fucose_pyrophosphorylase"/>
</dbReference>
<keyword evidence="1" id="KW-0808">Transferase</keyword>
<evidence type="ECO:0000256" key="1">
    <source>
        <dbReference type="ARBA" id="ARBA00022679"/>
    </source>
</evidence>
<dbReference type="PANTHER" id="PTHR32463:SF0">
    <property type="entry name" value="L-FUCOSE KINASE"/>
    <property type="match status" value="1"/>
</dbReference>
<protein>
    <submittedName>
        <fullName evidence="6">Bifunctional fucokinase/fucose pyrophosphorylase</fullName>
    </submittedName>
</protein>
<dbReference type="GO" id="GO:0050201">
    <property type="term" value="F:fucokinase activity"/>
    <property type="evidence" value="ECO:0007669"/>
    <property type="project" value="TreeGrafter"/>
</dbReference>
<keyword evidence="7" id="KW-1185">Reference proteome</keyword>
<dbReference type="GO" id="GO:0000166">
    <property type="term" value="F:nucleotide binding"/>
    <property type="evidence" value="ECO:0007669"/>
    <property type="project" value="UniProtKB-KW"/>
</dbReference>